<sequence>MSKRFTKLIAIFAAAMAVLQVSAQVKQEGKKPFLIAKSQSGQETEQQKVDQLKAFPTLLGKTLPKESPSPFFTPMVNIRQKMPKNLVTVNPEAVMWANIVSKDLGGMFSFHPVEPINFTQLADYSQAFFNGGSGLVGNELHGMFLDTSMSSLGIILLKHFAFNITNWQITEEPAYVSDFALLALETANDPKTGEVFGEFYTSDLDHFEWGVIDYTNLTRTTIATAQHSYVALGIADDGFAYGISKEGDLYQIDRKTGAETLKGSTGVKVTDDDGRYYHQSGEFDTRTNEFYWASTDKDGKFQLYTVDLKTAHVTPVGSYPTPLTLMALSFPAVPTASGAPAAADSLRTEFTAGALSGKVKFNVPTKKFDGSTLTGNVDYVVYANSSEVAKGTAEPGKEISTDVTVDEGVVNFIVILNNEAGKGPRAKVSIYAGNDTPDIVDSLTLTLNDAGLATVTWKAPTGGMHNGYLGQLTYDVFRNVGGKSEKVSSGQTATQFSETITKGKLSSYSYSVQAINSTKKSALATTDGKIYGNALEAPFFDDFTTQESSKLYTIIDANNDNSTWYWSNSKGGVFKCKYHSKNHGDDWLITPPIHMKPGKTYNVSFKAMAIGGSTYPERLEAKWGTDNTAEAMTGEILPPTVLNSSNYRTFTGKIKATTDGKYYVGFHGISDPNMFSIFLDSLEIEAAADERAPQMVQNLTATADPTAALKATLKFNAPTKAVNKTDLTSITKIVIRSNERLVKEIANPTPGSALEVVDDSAAQGVNTYDIVAYNDADFGEKATVTVYVGQDIPVMGKIATTDLVTSANLKWDVPTGAHKGVILPDEVTYQINNVTDEGDLGDELAKIKGQTEYTVTGLNTNEGEQNYKHWAIKASNAAGESKWVAGGIIVGKPYTLPFHNSFKNGSIEGQFIGLERSSSSTSWSLTKDVSCDDDNGALIFKPSKPGTSALVTGKISLHGADAPKLVFYYRADKDAQQKVELRFTKKNGEVTDPVWTSEKANATTTNGEWKSFIVDVPSELTNEDFVFLRIIGIADSITKVPVYMDNINIVDPLQKDATVEVSATDNVKKGQMAEIKVKVTNIGLDKLENAKLELTVNGKTIKEENLDGLNLLQKKEYKVDYRTTTLDKSDALNVKASVTYEDDLDPDNNESEAVINCTAADVAAPRNLKNVKVDDNKVKLTWDAPASTIEQKTDDFESYEAWSTTFGNWTTVDEDHGTAAPLAKGAEYKHQGEQFAFMNWQPSDIFKTGQGLDPHSGNKSLVAIYQTGADKKLTASSNWLITPMLSGKAQTISFWVNNVNSKDKSYGKESFDVLISNTDNQVASFQKVGETHEQGDAKWNEVKVDVPEGTRYFAIHHNTSKDQAFVFMIDDITFESSTGPVSYNIYRDGEYLSNSIKLESGDVTVDGTKHNYSVTAVYADGAESDPVSVDVTTIIQKVGANGEILYDVYTLDGKQVLKDAKSLKSLGKGVYVINGKKTIIR</sequence>
<dbReference type="EMBL" id="JRNJ01000034">
    <property type="protein sequence ID" value="KGF29297.1"/>
    <property type="molecule type" value="Genomic_DNA"/>
</dbReference>
<dbReference type="InterPro" id="IPR011628">
    <property type="entry name" value="Cleaved_adhesin"/>
</dbReference>
<dbReference type="Proteomes" id="UP000029533">
    <property type="component" value="Unassembled WGS sequence"/>
</dbReference>
<evidence type="ECO:0000313" key="3">
    <source>
        <dbReference type="EMBL" id="KGF29297.1"/>
    </source>
</evidence>
<evidence type="ECO:0000259" key="2">
    <source>
        <dbReference type="Pfam" id="PF07675"/>
    </source>
</evidence>
<keyword evidence="1" id="KW-0732">Signal</keyword>
<protein>
    <submittedName>
        <fullName evidence="3">Adhesin</fullName>
    </submittedName>
</protein>
<dbReference type="InterPro" id="IPR013783">
    <property type="entry name" value="Ig-like_fold"/>
</dbReference>
<evidence type="ECO:0000256" key="1">
    <source>
        <dbReference type="SAM" id="SignalP"/>
    </source>
</evidence>
<gene>
    <name evidence="3" type="ORF">HMPREF2132_02485</name>
</gene>
<feature type="chain" id="PRO_5043822894" evidence="1">
    <location>
        <begin position="24"/>
        <end position="1481"/>
    </location>
</feature>
<evidence type="ECO:0000313" key="4">
    <source>
        <dbReference type="Proteomes" id="UP000029533"/>
    </source>
</evidence>
<comment type="caution">
    <text evidence="3">The sequence shown here is derived from an EMBL/GenBank/DDBJ whole genome shotgun (WGS) entry which is preliminary data.</text>
</comment>
<feature type="domain" description="Cleaved adhesin" evidence="2">
    <location>
        <begin position="1251"/>
        <end position="1373"/>
    </location>
</feature>
<dbReference type="Gene3D" id="2.60.40.10">
    <property type="entry name" value="Immunoglobulins"/>
    <property type="match status" value="2"/>
</dbReference>
<reference evidence="3 4" key="1">
    <citation type="submission" date="2014-07" db="EMBL/GenBank/DDBJ databases">
        <authorList>
            <person name="McCorrison J."/>
            <person name="Sanka R."/>
            <person name="Torralba M."/>
            <person name="Gillis M."/>
            <person name="Haft D.H."/>
            <person name="Methe B."/>
            <person name="Sutton G."/>
            <person name="Nelson K.E."/>
        </authorList>
    </citation>
    <scope>NUCLEOTIDE SEQUENCE [LARGE SCALE GENOMIC DNA]</scope>
    <source>
        <strain evidence="3 4">DNF00424</strain>
    </source>
</reference>
<dbReference type="NCBIfam" id="NF038128">
    <property type="entry name" value="choice_anch_J"/>
    <property type="match status" value="2"/>
</dbReference>
<dbReference type="Gene3D" id="2.60.120.200">
    <property type="match status" value="2"/>
</dbReference>
<dbReference type="RefSeq" id="WP_036868820.1">
    <property type="nucleotide sequence ID" value="NZ_JRNJ01000034.1"/>
</dbReference>
<dbReference type="Pfam" id="PF07675">
    <property type="entry name" value="Cleaved_Adhesin"/>
    <property type="match status" value="1"/>
</dbReference>
<feature type="signal peptide" evidence="1">
    <location>
        <begin position="1"/>
        <end position="23"/>
    </location>
</feature>
<proteinExistence type="predicted"/>
<name>A0AAW3FH19_9BACT</name>
<accession>A0AAW3FH19</accession>
<organism evidence="3 4">
    <name type="scientific">Prevotella histicola JCM 15637 = DNF00424</name>
    <dbReference type="NCBI Taxonomy" id="1236504"/>
    <lineage>
        <taxon>Bacteria</taxon>
        <taxon>Pseudomonadati</taxon>
        <taxon>Bacteroidota</taxon>
        <taxon>Bacteroidia</taxon>
        <taxon>Bacteroidales</taxon>
        <taxon>Prevotellaceae</taxon>
        <taxon>Prevotella</taxon>
    </lineage>
</organism>